<dbReference type="EMBL" id="LGBR01000001">
    <property type="protein sequence ID" value="KOY52430.1"/>
    <property type="molecule type" value="Genomic_DNA"/>
</dbReference>
<dbReference type="NCBIfam" id="NF040815">
    <property type="entry name" value="recomb_XerA_Arch"/>
    <property type="match status" value="1"/>
</dbReference>
<protein>
    <submittedName>
        <fullName evidence="8">Phage integrase</fullName>
    </submittedName>
    <submittedName>
        <fullName evidence="9">Site-specific recombinase XerD</fullName>
    </submittedName>
</protein>
<dbReference type="Gene3D" id="1.10.443.10">
    <property type="entry name" value="Intergrase catalytic core"/>
    <property type="match status" value="1"/>
</dbReference>
<dbReference type="EMBL" id="FNUE01000002">
    <property type="protein sequence ID" value="SEE45364.1"/>
    <property type="molecule type" value="Genomic_DNA"/>
</dbReference>
<dbReference type="SUPFAM" id="SSF56349">
    <property type="entry name" value="DNA breaking-rejoining enzymes"/>
    <property type="match status" value="1"/>
</dbReference>
<dbReference type="InterPro" id="IPR044068">
    <property type="entry name" value="CB"/>
</dbReference>
<keyword evidence="3 5" id="KW-0238">DNA-binding</keyword>
<evidence type="ECO:0000256" key="1">
    <source>
        <dbReference type="ARBA" id="ARBA00008857"/>
    </source>
</evidence>
<keyword evidence="11" id="KW-1185">Reference proteome</keyword>
<evidence type="ECO:0000256" key="2">
    <source>
        <dbReference type="ARBA" id="ARBA00022908"/>
    </source>
</evidence>
<dbReference type="InterPro" id="IPR050090">
    <property type="entry name" value="Tyrosine_recombinase_XerCD"/>
</dbReference>
<dbReference type="InterPro" id="IPR010998">
    <property type="entry name" value="Integrase_recombinase_N"/>
</dbReference>
<evidence type="ECO:0000313" key="11">
    <source>
        <dbReference type="Proteomes" id="UP000183071"/>
    </source>
</evidence>
<feature type="domain" description="Core-binding (CB)" evidence="7">
    <location>
        <begin position="91"/>
        <end position="169"/>
    </location>
</feature>
<dbReference type="AlphaFoldDB" id="A0A0N0CFV2"/>
<gene>
    <name evidence="8" type="ORF">I602_1990</name>
    <name evidence="9" type="ORF">SAMN05444353_1761</name>
</gene>
<reference evidence="8 10" key="1">
    <citation type="submission" date="2015-07" db="EMBL/GenBank/DDBJ databases">
        <title>Genome of Polaribacter dokdonenesis DSW-5, isolated from seawater off Dokdo in Korea.</title>
        <authorList>
            <person name="Yoon K."/>
            <person name="Song J.Y."/>
            <person name="Kim J.F."/>
        </authorList>
    </citation>
    <scope>NUCLEOTIDE SEQUENCE [LARGE SCALE GENOMIC DNA]</scope>
    <source>
        <strain evidence="8 10">DSW-5</strain>
    </source>
</reference>
<comment type="caution">
    <text evidence="8">The sequence shown here is derived from an EMBL/GenBank/DDBJ whole genome shotgun (WGS) entry which is preliminary data.</text>
</comment>
<accession>A0A0N0CFV2</accession>
<name>A0A0N0CFV2_9FLAO</name>
<evidence type="ECO:0000256" key="5">
    <source>
        <dbReference type="PROSITE-ProRule" id="PRU01248"/>
    </source>
</evidence>
<evidence type="ECO:0000259" key="7">
    <source>
        <dbReference type="PROSITE" id="PS51900"/>
    </source>
</evidence>
<dbReference type="InterPro" id="IPR011010">
    <property type="entry name" value="DNA_brk_join_enz"/>
</dbReference>
<keyword evidence="2" id="KW-0229">DNA integration</keyword>
<dbReference type="RefSeq" id="WP_231658726.1">
    <property type="nucleotide sequence ID" value="NZ_FNUE01000002.1"/>
</dbReference>
<dbReference type="GO" id="GO:0003677">
    <property type="term" value="F:DNA binding"/>
    <property type="evidence" value="ECO:0007669"/>
    <property type="project" value="UniProtKB-UniRule"/>
</dbReference>
<evidence type="ECO:0000256" key="3">
    <source>
        <dbReference type="ARBA" id="ARBA00023125"/>
    </source>
</evidence>
<dbReference type="GO" id="GO:0006310">
    <property type="term" value="P:DNA recombination"/>
    <property type="evidence" value="ECO:0007669"/>
    <property type="project" value="UniProtKB-KW"/>
</dbReference>
<dbReference type="GO" id="GO:0015074">
    <property type="term" value="P:DNA integration"/>
    <property type="evidence" value="ECO:0007669"/>
    <property type="project" value="UniProtKB-KW"/>
</dbReference>
<keyword evidence="4" id="KW-0233">DNA recombination</keyword>
<evidence type="ECO:0000313" key="9">
    <source>
        <dbReference type="EMBL" id="SEE45364.1"/>
    </source>
</evidence>
<comment type="similarity">
    <text evidence="1">Belongs to the 'phage' integrase family.</text>
</comment>
<evidence type="ECO:0000259" key="6">
    <source>
        <dbReference type="PROSITE" id="PS51898"/>
    </source>
</evidence>
<dbReference type="Proteomes" id="UP000183071">
    <property type="component" value="Unassembled WGS sequence"/>
</dbReference>
<dbReference type="PANTHER" id="PTHR30349:SF64">
    <property type="entry name" value="PROPHAGE INTEGRASE INTD-RELATED"/>
    <property type="match status" value="1"/>
</dbReference>
<evidence type="ECO:0000313" key="8">
    <source>
        <dbReference type="EMBL" id="KOY52430.1"/>
    </source>
</evidence>
<dbReference type="Gene3D" id="1.10.150.130">
    <property type="match status" value="1"/>
</dbReference>
<evidence type="ECO:0000256" key="4">
    <source>
        <dbReference type="ARBA" id="ARBA00023172"/>
    </source>
</evidence>
<evidence type="ECO:0000313" key="10">
    <source>
        <dbReference type="Proteomes" id="UP000037716"/>
    </source>
</evidence>
<dbReference type="PROSITE" id="PS51900">
    <property type="entry name" value="CB"/>
    <property type="match status" value="1"/>
</dbReference>
<feature type="domain" description="Tyr recombinase" evidence="6">
    <location>
        <begin position="189"/>
        <end position="362"/>
    </location>
</feature>
<dbReference type="Pfam" id="PF13495">
    <property type="entry name" value="Phage_int_SAM_4"/>
    <property type="match status" value="1"/>
</dbReference>
<dbReference type="InterPro" id="IPR013762">
    <property type="entry name" value="Integrase-like_cat_sf"/>
</dbReference>
<dbReference type="InterPro" id="IPR004107">
    <property type="entry name" value="Integrase_SAM-like_N"/>
</dbReference>
<dbReference type="PANTHER" id="PTHR30349">
    <property type="entry name" value="PHAGE INTEGRASE-RELATED"/>
    <property type="match status" value="1"/>
</dbReference>
<dbReference type="PATRIC" id="fig|1300348.6.peg.1991"/>
<dbReference type="PROSITE" id="PS51898">
    <property type="entry name" value="TYR_RECOMBINASE"/>
    <property type="match status" value="1"/>
</dbReference>
<dbReference type="InterPro" id="IPR002104">
    <property type="entry name" value="Integrase_catalytic"/>
</dbReference>
<reference evidence="9 11" key="2">
    <citation type="submission" date="2016-10" db="EMBL/GenBank/DDBJ databases">
        <authorList>
            <person name="Varghese N."/>
            <person name="Submissions S."/>
        </authorList>
    </citation>
    <scope>NUCLEOTIDE SEQUENCE [LARGE SCALE GENOMIC DNA]</scope>
    <source>
        <strain evidence="9 11">DSW-5</strain>
    </source>
</reference>
<dbReference type="Proteomes" id="UP000037716">
    <property type="component" value="Unassembled WGS sequence"/>
</dbReference>
<sequence length="394" mass="45721">MKKISTYPPITVISKKHRGKQSLCLYFDYHTPLINIVKKLPNARWSKQLACWHLPFTEENYLLIKEKLVKITNVKFDQFTPTTTLKIKLKEKERSLLNGFYTYLKGKRYSASTLKTYTYLVADFILYHQKETIDNVREIERYIESDFIKKNPSISTHRQLISALKHFLIYTKANFELDFKSIAPRKDKKLPSVLSKEEVIRLIQVTKNLKHRVCIALLYSSGLRIGELLNLKLKDLDFERQMLKVSMGKGRKDRYVPMANSLLPMLHNYITTYTPQQYLIENDSKHIPYAATSVRSFLKRSVERAGIQKAVTPHTLRHSYATHLLESGTDIRYIQALLGHSKPETTMVYTHVQSDAVKKINNPLDLIVAQYKNSQKSTTFISDNNDKNTSISGK</sequence>
<dbReference type="STRING" id="1300348.I602_1990"/>
<dbReference type="Pfam" id="PF00589">
    <property type="entry name" value="Phage_integrase"/>
    <property type="match status" value="1"/>
</dbReference>
<proteinExistence type="inferred from homology"/>
<organism evidence="8 10">
    <name type="scientific">Polaribacter dokdonensis DSW-5</name>
    <dbReference type="NCBI Taxonomy" id="1300348"/>
    <lineage>
        <taxon>Bacteria</taxon>
        <taxon>Pseudomonadati</taxon>
        <taxon>Bacteroidota</taxon>
        <taxon>Flavobacteriia</taxon>
        <taxon>Flavobacteriales</taxon>
        <taxon>Flavobacteriaceae</taxon>
    </lineage>
</organism>